<keyword evidence="8 9" id="KW-0175">Coiled coil</keyword>
<evidence type="ECO:0000256" key="8">
    <source>
        <dbReference type="ARBA" id="ARBA00023054"/>
    </source>
</evidence>
<organism evidence="12 13">
    <name type="scientific">Lynx canadensis</name>
    <name type="common">Canada lynx</name>
    <name type="synonym">Felis canadensis</name>
    <dbReference type="NCBI Taxonomy" id="61383"/>
    <lineage>
        <taxon>Eukaryota</taxon>
        <taxon>Metazoa</taxon>
        <taxon>Chordata</taxon>
        <taxon>Craniata</taxon>
        <taxon>Vertebrata</taxon>
        <taxon>Euteleostomi</taxon>
        <taxon>Mammalia</taxon>
        <taxon>Eutheria</taxon>
        <taxon>Laurasiatheria</taxon>
        <taxon>Carnivora</taxon>
        <taxon>Feliformia</taxon>
        <taxon>Felidae</taxon>
        <taxon>Felinae</taxon>
        <taxon>Lynx</taxon>
    </lineage>
</organism>
<dbReference type="GO" id="GO:0070016">
    <property type="term" value="F:armadillo repeat domain binding"/>
    <property type="evidence" value="ECO:0007669"/>
    <property type="project" value="TreeGrafter"/>
</dbReference>
<protein>
    <recommendedName>
        <fullName evidence="11">Striatin N-terminal domain-containing protein</fullName>
    </recommendedName>
</protein>
<reference evidence="12" key="2">
    <citation type="submission" date="2025-09" db="UniProtKB">
        <authorList>
            <consortium name="Ensembl"/>
        </authorList>
    </citation>
    <scope>IDENTIFICATION</scope>
</reference>
<evidence type="ECO:0000256" key="1">
    <source>
        <dbReference type="ARBA" id="ARBA00004496"/>
    </source>
</evidence>
<evidence type="ECO:0000313" key="12">
    <source>
        <dbReference type="Ensembl" id="ENSLCNP00005008770.1"/>
    </source>
</evidence>
<dbReference type="GO" id="GO:0030425">
    <property type="term" value="C:dendrite"/>
    <property type="evidence" value="ECO:0007669"/>
    <property type="project" value="TreeGrafter"/>
</dbReference>
<evidence type="ECO:0000256" key="4">
    <source>
        <dbReference type="ARBA" id="ARBA00022553"/>
    </source>
</evidence>
<comment type="similarity">
    <text evidence="2">Belongs to the WD repeat striatin family.</text>
</comment>
<dbReference type="GO" id="GO:0051721">
    <property type="term" value="F:protein phosphatase 2A binding"/>
    <property type="evidence" value="ECO:0007669"/>
    <property type="project" value="TreeGrafter"/>
</dbReference>
<feature type="domain" description="Striatin N-terminal" evidence="11">
    <location>
        <begin position="64"/>
        <end position="195"/>
    </location>
</feature>
<dbReference type="Gene3D" id="1.20.5.300">
    <property type="match status" value="1"/>
</dbReference>
<evidence type="ECO:0000256" key="3">
    <source>
        <dbReference type="ARBA" id="ARBA00022490"/>
    </source>
</evidence>
<dbReference type="GO" id="GO:0005516">
    <property type="term" value="F:calmodulin binding"/>
    <property type="evidence" value="ECO:0007669"/>
    <property type="project" value="UniProtKB-KW"/>
</dbReference>
<feature type="compositionally biased region" description="Low complexity" evidence="10">
    <location>
        <begin position="44"/>
        <end position="55"/>
    </location>
</feature>
<dbReference type="PANTHER" id="PTHR15653">
    <property type="entry name" value="STRIATIN"/>
    <property type="match status" value="1"/>
</dbReference>
<dbReference type="InterPro" id="IPR013258">
    <property type="entry name" value="Striatin_N"/>
</dbReference>
<dbReference type="Pfam" id="PF08232">
    <property type="entry name" value="Striatin"/>
    <property type="match status" value="1"/>
</dbReference>
<feature type="compositionally biased region" description="Gly residues" evidence="10">
    <location>
        <begin position="1"/>
        <end position="12"/>
    </location>
</feature>
<feature type="coiled-coil region" evidence="9">
    <location>
        <begin position="83"/>
        <end position="110"/>
    </location>
</feature>
<accession>A0A667HC16</accession>
<evidence type="ECO:0000256" key="6">
    <source>
        <dbReference type="ARBA" id="ARBA00022737"/>
    </source>
</evidence>
<keyword evidence="13" id="KW-1185">Reference proteome</keyword>
<keyword evidence="7" id="KW-0112">Calmodulin-binding</keyword>
<evidence type="ECO:0000313" key="13">
    <source>
        <dbReference type="Proteomes" id="UP000472241"/>
    </source>
</evidence>
<dbReference type="FunFam" id="1.20.5.300:FF:000001">
    <property type="entry name" value="striatin isoform X1"/>
    <property type="match status" value="1"/>
</dbReference>
<evidence type="ECO:0000259" key="11">
    <source>
        <dbReference type="Pfam" id="PF08232"/>
    </source>
</evidence>
<dbReference type="Ensembl" id="ENSLCNT00005009844.1">
    <property type="protein sequence ID" value="ENSLCNP00005008770.1"/>
    <property type="gene ID" value="ENSLCNG00005005747.1"/>
</dbReference>
<keyword evidence="6" id="KW-0677">Repeat</keyword>
<dbReference type="GO" id="GO:0044877">
    <property type="term" value="F:protein-containing complex binding"/>
    <property type="evidence" value="ECO:0007669"/>
    <property type="project" value="TreeGrafter"/>
</dbReference>
<feature type="region of interest" description="Disordered" evidence="10">
    <location>
        <begin position="1"/>
        <end position="60"/>
    </location>
</feature>
<feature type="region of interest" description="Disordered" evidence="10">
    <location>
        <begin position="285"/>
        <end position="312"/>
    </location>
</feature>
<dbReference type="PANTHER" id="PTHR15653:SF3">
    <property type="entry name" value="STRIATIN-3"/>
    <property type="match status" value="1"/>
</dbReference>
<dbReference type="InterPro" id="IPR051488">
    <property type="entry name" value="WD_repeat_striatin"/>
</dbReference>
<keyword evidence="3" id="KW-0963">Cytoplasm</keyword>
<evidence type="ECO:0000256" key="10">
    <source>
        <dbReference type="SAM" id="MobiDB-lite"/>
    </source>
</evidence>
<evidence type="ECO:0000256" key="5">
    <source>
        <dbReference type="ARBA" id="ARBA00022574"/>
    </source>
</evidence>
<reference evidence="12" key="1">
    <citation type="submission" date="2025-08" db="UniProtKB">
        <authorList>
            <consortium name="Ensembl"/>
        </authorList>
    </citation>
    <scope>IDENTIFICATION</scope>
</reference>
<feature type="compositionally biased region" description="Gly residues" evidence="10">
    <location>
        <begin position="33"/>
        <end position="43"/>
    </location>
</feature>
<comment type="subcellular location">
    <subcellularLocation>
        <location evidence="1">Cytoplasm</location>
    </subcellularLocation>
</comment>
<evidence type="ECO:0000256" key="9">
    <source>
        <dbReference type="SAM" id="Coils"/>
    </source>
</evidence>
<keyword evidence="5" id="KW-0853">WD repeat</keyword>
<proteinExistence type="inferred from homology"/>
<dbReference type="Proteomes" id="UP000472241">
    <property type="component" value="Unplaced"/>
</dbReference>
<name>A0A667HC16_LYNCA</name>
<dbReference type="AlphaFoldDB" id="A0A667HC16"/>
<keyword evidence="4" id="KW-0597">Phosphoprotein</keyword>
<evidence type="ECO:0000256" key="7">
    <source>
        <dbReference type="ARBA" id="ARBA00022860"/>
    </source>
</evidence>
<evidence type="ECO:0000256" key="2">
    <source>
        <dbReference type="ARBA" id="ARBA00009616"/>
    </source>
</evidence>
<sequence>MDELAGGGGSGPGMAAPPRQQQGPGGNMSLSPGGNGAAGGGGPPAAEGAGPASGPELSRPQQYTIPGILHYIQHEWARFEMERAHWEVERAELQARIAFLQGERKGQENLKKDLVRRIKMLEYALKQERYGKYHKLKYGTELNQGDLKMPAFESGKKTKDTEAPTAPQNSQLTWKQGRQLLRQYLQEVGYTDTILDVRSQRVRSLLGLSKQILNGGESPKQKGQEIKRPSGDVLETFNFLENADDNKHRMNKHKIGNEGLAADLTDDPDTEEALKEFDFLVTAEDGEGAGEARSSGDGTEWGKLIKKNMGVG</sequence>
<dbReference type="GO" id="GO:0005737">
    <property type="term" value="C:cytoplasm"/>
    <property type="evidence" value="ECO:0007669"/>
    <property type="project" value="UniProtKB-SubCell"/>
</dbReference>